<organism evidence="8 9">
    <name type="scientific">Paenibacillus xerothermodurans</name>
    <dbReference type="NCBI Taxonomy" id="1977292"/>
    <lineage>
        <taxon>Bacteria</taxon>
        <taxon>Bacillati</taxon>
        <taxon>Bacillota</taxon>
        <taxon>Bacilli</taxon>
        <taxon>Bacillales</taxon>
        <taxon>Paenibacillaceae</taxon>
        <taxon>Paenibacillus</taxon>
    </lineage>
</organism>
<keyword evidence="3" id="KW-0560">Oxidoreductase</keyword>
<dbReference type="InterPro" id="IPR036291">
    <property type="entry name" value="NAD(P)-bd_dom_sf"/>
</dbReference>
<comment type="pathway">
    <text evidence="1">Porphyrin-containing compound metabolism; siroheme biosynthesis; sirohydrochlorin from precorrin-2: step 1/1.</text>
</comment>
<dbReference type="PANTHER" id="PTHR35330:SF1">
    <property type="entry name" value="SIROHEME BIOSYNTHESIS PROTEIN MET8"/>
    <property type="match status" value="1"/>
</dbReference>
<evidence type="ECO:0000313" key="8">
    <source>
        <dbReference type="EMBL" id="PZE19956.1"/>
    </source>
</evidence>
<dbReference type="Gene3D" id="1.10.8.610">
    <property type="entry name" value="SirC, precorrin-2 dehydrogenase, C-terminal helical domain-like"/>
    <property type="match status" value="1"/>
</dbReference>
<feature type="domain" description="Siroheme synthase central" evidence="7">
    <location>
        <begin position="127"/>
        <end position="153"/>
    </location>
</feature>
<dbReference type="SUPFAM" id="SSF51735">
    <property type="entry name" value="NAD(P)-binding Rossmann-fold domains"/>
    <property type="match status" value="1"/>
</dbReference>
<dbReference type="Proteomes" id="UP000214746">
    <property type="component" value="Unassembled WGS sequence"/>
</dbReference>
<dbReference type="GO" id="GO:0043115">
    <property type="term" value="F:precorrin-2 dehydrogenase activity"/>
    <property type="evidence" value="ECO:0007669"/>
    <property type="project" value="UniProtKB-EC"/>
</dbReference>
<evidence type="ECO:0000256" key="1">
    <source>
        <dbReference type="ARBA" id="ARBA00005010"/>
    </source>
</evidence>
<dbReference type="InterPro" id="IPR028161">
    <property type="entry name" value="Met8-like"/>
</dbReference>
<name>A0A2W1NQF4_PAEXE</name>
<dbReference type="EMBL" id="NHRJ02000011">
    <property type="protein sequence ID" value="PZE19956.1"/>
    <property type="molecule type" value="Genomic_DNA"/>
</dbReference>
<dbReference type="UniPathway" id="UPA00262">
    <property type="reaction ID" value="UER00222"/>
</dbReference>
<evidence type="ECO:0000313" key="9">
    <source>
        <dbReference type="Proteomes" id="UP000214746"/>
    </source>
</evidence>
<dbReference type="AlphaFoldDB" id="A0A2W1NQF4"/>
<dbReference type="GO" id="GO:0004325">
    <property type="term" value="F:ferrochelatase activity"/>
    <property type="evidence" value="ECO:0007669"/>
    <property type="project" value="InterPro"/>
</dbReference>
<dbReference type="Gene3D" id="3.40.50.720">
    <property type="entry name" value="NAD(P)-binding Rossmann-like Domain"/>
    <property type="match status" value="1"/>
</dbReference>
<proteinExistence type="predicted"/>
<evidence type="ECO:0000256" key="4">
    <source>
        <dbReference type="ARBA" id="ARBA00023027"/>
    </source>
</evidence>
<dbReference type="InterPro" id="IPR006367">
    <property type="entry name" value="Sirohaem_synthase_N"/>
</dbReference>
<comment type="catalytic activity">
    <reaction evidence="6">
        <text>precorrin-2 + NAD(+) = sirohydrochlorin + NADH + 2 H(+)</text>
        <dbReference type="Rhea" id="RHEA:15613"/>
        <dbReference type="ChEBI" id="CHEBI:15378"/>
        <dbReference type="ChEBI" id="CHEBI:57540"/>
        <dbReference type="ChEBI" id="CHEBI:57945"/>
        <dbReference type="ChEBI" id="CHEBI:58351"/>
        <dbReference type="ChEBI" id="CHEBI:58827"/>
        <dbReference type="EC" id="1.3.1.76"/>
    </reaction>
</comment>
<evidence type="ECO:0000256" key="5">
    <source>
        <dbReference type="ARBA" id="ARBA00023244"/>
    </source>
</evidence>
<evidence type="ECO:0000259" key="7">
    <source>
        <dbReference type="Pfam" id="PF14824"/>
    </source>
</evidence>
<evidence type="ECO:0000256" key="3">
    <source>
        <dbReference type="ARBA" id="ARBA00023002"/>
    </source>
</evidence>
<gene>
    <name evidence="8" type="ORF">CBW46_015750</name>
</gene>
<dbReference type="InterPro" id="IPR042518">
    <property type="entry name" value="SirC_C"/>
</dbReference>
<dbReference type="PANTHER" id="PTHR35330">
    <property type="entry name" value="SIROHEME BIOSYNTHESIS PROTEIN MET8"/>
    <property type="match status" value="1"/>
</dbReference>
<dbReference type="EC" id="1.3.1.76" evidence="2"/>
<dbReference type="GO" id="GO:0019354">
    <property type="term" value="P:siroheme biosynthetic process"/>
    <property type="evidence" value="ECO:0007669"/>
    <property type="project" value="UniProtKB-UniPathway"/>
</dbReference>
<dbReference type="SUPFAM" id="SSF75615">
    <property type="entry name" value="Siroheme synthase middle domains-like"/>
    <property type="match status" value="1"/>
</dbReference>
<dbReference type="InterPro" id="IPR028281">
    <property type="entry name" value="Sirohaem_synthase_central"/>
</dbReference>
<keyword evidence="9" id="KW-1185">Reference proteome</keyword>
<reference evidence="8" key="1">
    <citation type="submission" date="2018-06" db="EMBL/GenBank/DDBJ databases">
        <title>Paenibacillus xerothermodurans sp. nov. an extremely dry heat resistant spore forming bacterium isolated from the soil of Cape Canaveral, Florida.</title>
        <authorList>
            <person name="Seuylemezian A."/>
            <person name="Kaur N."/>
            <person name="Patil P."/>
            <person name="Patil P."/>
            <person name="Mayilraj S."/>
            <person name="Vaishampayan P."/>
        </authorList>
    </citation>
    <scope>NUCLEOTIDE SEQUENCE [LARGE SCALE GENOMIC DNA]</scope>
    <source>
        <strain evidence="8">ATCC 27380</strain>
    </source>
</reference>
<keyword evidence="4" id="KW-0520">NAD</keyword>
<dbReference type="OrthoDB" id="9773765at2"/>
<dbReference type="Pfam" id="PF14824">
    <property type="entry name" value="Sirohm_synth_M"/>
    <property type="match status" value="1"/>
</dbReference>
<comment type="caution">
    <text evidence="8">The sequence shown here is derived from an EMBL/GenBank/DDBJ whole genome shotgun (WGS) entry which is preliminary data.</text>
</comment>
<evidence type="ECO:0000256" key="6">
    <source>
        <dbReference type="ARBA" id="ARBA00047561"/>
    </source>
</evidence>
<sequence length="242" mass="26939">MIERTHKNYYPLMLDLAGQPCVIIGGGLVAERKAEALIDAGAAVTVISRAWTPRLEQWSRDGLVSLVRQSYEPGMTQLENALLVFAATDQAPVNSAVRLEAQGMGKLVSVADDPLHSGFIVPAVVRRGKLVIAVSTGGASPLVAKRVREELERTFGAEYEEYLDLLQELRVQIQSSVREAAYRQQMFKAMLEWQLLDWIRSGRLDSFIKGQMIERIKVDPTVSGIERLGVWLREMADENGET</sequence>
<protein>
    <recommendedName>
        <fullName evidence="2">precorrin-2 dehydrogenase</fullName>
        <ecNumber evidence="2">1.3.1.76</ecNumber>
    </recommendedName>
</protein>
<dbReference type="Pfam" id="PF13241">
    <property type="entry name" value="NAD_binding_7"/>
    <property type="match status" value="1"/>
</dbReference>
<dbReference type="RefSeq" id="WP_089200954.1">
    <property type="nucleotide sequence ID" value="NZ_NHRJ02000011.1"/>
</dbReference>
<dbReference type="NCBIfam" id="TIGR01470">
    <property type="entry name" value="cysG_Nterm"/>
    <property type="match status" value="1"/>
</dbReference>
<evidence type="ECO:0000256" key="2">
    <source>
        <dbReference type="ARBA" id="ARBA00012400"/>
    </source>
</evidence>
<keyword evidence="5" id="KW-0627">Porphyrin biosynthesis</keyword>
<accession>A0A2W1NQF4</accession>